<gene>
    <name evidence="2" type="ORF">CGC54_08465</name>
</gene>
<name>A0AAD0EAR1_9FLAO</name>
<accession>A0AAD0EAR1</accession>
<evidence type="ECO:0000313" key="2">
    <source>
        <dbReference type="EMBL" id="ATA94359.1"/>
    </source>
</evidence>
<feature type="transmembrane region" description="Helical" evidence="1">
    <location>
        <begin position="12"/>
        <end position="34"/>
    </location>
</feature>
<feature type="transmembrane region" description="Helical" evidence="1">
    <location>
        <begin position="40"/>
        <end position="60"/>
    </location>
</feature>
<dbReference type="EMBL" id="CP022389">
    <property type="protein sequence ID" value="ATA94359.1"/>
    <property type="molecule type" value="Genomic_DNA"/>
</dbReference>
<protein>
    <submittedName>
        <fullName evidence="2">Uncharacterized protein</fullName>
    </submittedName>
</protein>
<keyword evidence="1" id="KW-1133">Transmembrane helix</keyword>
<proteinExistence type="predicted"/>
<keyword evidence="1" id="KW-0472">Membrane</keyword>
<evidence type="ECO:0000256" key="1">
    <source>
        <dbReference type="SAM" id="Phobius"/>
    </source>
</evidence>
<dbReference type="AlphaFoldDB" id="A0AAD0EAR1"/>
<organism evidence="2 3">
    <name type="scientific">Capnocytophaga canimorsus</name>
    <dbReference type="NCBI Taxonomy" id="28188"/>
    <lineage>
        <taxon>Bacteria</taxon>
        <taxon>Pseudomonadati</taxon>
        <taxon>Bacteroidota</taxon>
        <taxon>Flavobacteriia</taxon>
        <taxon>Flavobacteriales</taxon>
        <taxon>Flavobacteriaceae</taxon>
        <taxon>Capnocytophaga</taxon>
    </lineage>
</organism>
<sequence>MKKIVFLNVQKNKALLFLFVLILVLFFVNFVLWQNKYLRVSFYLFLTIYLSKMFWFRNYFEWNKMGFLIKINSFFGKNYMASDIQAIVFQSDGVKIIKNNGNEKTFCLKHITAESKQRLFDILKSYKGITFISAE</sequence>
<keyword evidence="1" id="KW-0812">Transmembrane</keyword>
<evidence type="ECO:0000313" key="3">
    <source>
        <dbReference type="Proteomes" id="UP000243753"/>
    </source>
</evidence>
<dbReference type="Proteomes" id="UP000243753">
    <property type="component" value="Chromosome"/>
</dbReference>
<reference evidence="3" key="1">
    <citation type="submission" date="2017-06" db="EMBL/GenBank/DDBJ databases">
        <title>Capnocytophaga spp. assemblies.</title>
        <authorList>
            <person name="Gulvik C.A."/>
        </authorList>
    </citation>
    <scope>NUCLEOTIDE SEQUENCE [LARGE SCALE GENOMIC DNA]</scope>
    <source>
        <strain evidence="3">H3936</strain>
    </source>
</reference>